<feature type="domain" description="Cysteine-rich VLP" evidence="1">
    <location>
        <begin position="24"/>
        <end position="78"/>
    </location>
</feature>
<organism evidence="2 3">
    <name type="scientific">Faecalibacterium prausnitzii</name>
    <dbReference type="NCBI Taxonomy" id="853"/>
    <lineage>
        <taxon>Bacteria</taxon>
        <taxon>Bacillati</taxon>
        <taxon>Bacillota</taxon>
        <taxon>Clostridia</taxon>
        <taxon>Eubacteriales</taxon>
        <taxon>Oscillospiraceae</taxon>
        <taxon>Faecalibacterium</taxon>
    </lineage>
</organism>
<dbReference type="Proteomes" id="UP000251634">
    <property type="component" value="Unassembled WGS sequence"/>
</dbReference>
<protein>
    <submittedName>
        <fullName evidence="2">Conjugal transfer protein</fullName>
    </submittedName>
</protein>
<evidence type="ECO:0000259" key="1">
    <source>
        <dbReference type="Pfam" id="PF14194"/>
    </source>
</evidence>
<reference evidence="2 3" key="1">
    <citation type="submission" date="2018-02" db="EMBL/GenBank/DDBJ databases">
        <title>Complete genome sequencing of Faecalibacterium prausnitzii strains isolated from the human gut.</title>
        <authorList>
            <person name="Fitzgerald B.C."/>
            <person name="Shkoporov A.N."/>
            <person name="Ross P.R."/>
            <person name="Hill C."/>
        </authorList>
    </citation>
    <scope>NUCLEOTIDE SEQUENCE [LARGE SCALE GENOMIC DNA]</scope>
    <source>
        <strain evidence="2 3">APC942/8-14-2</strain>
    </source>
</reference>
<dbReference type="InterPro" id="IPR025973">
    <property type="entry name" value="Cys_rich_VLP_dom"/>
</dbReference>
<comment type="caution">
    <text evidence="2">The sequence shown here is derived from an EMBL/GenBank/DDBJ whole genome shotgun (WGS) entry which is preliminary data.</text>
</comment>
<dbReference type="AlphaFoldDB" id="A0A329TKR2"/>
<gene>
    <name evidence="2" type="ORF">C4N25_07605</name>
</gene>
<sequence>MRENPYKRLPPIERKQDGSLYRMTPAQRKQANALIRRECCCYEDGNCMFLDDGDTCTCPQTVSFSVCCKWFRWSVLPQVGTLEAEIFRDKDTKRCAICGQAFLPKSNRAKYCPGCAARVHRRQKTESERKRRSAVDS</sequence>
<dbReference type="RefSeq" id="WP_112115566.1">
    <property type="nucleotide sequence ID" value="NZ_PRKZ01000004.1"/>
</dbReference>
<dbReference type="Pfam" id="PF14194">
    <property type="entry name" value="Cys_rich_VLP"/>
    <property type="match status" value="1"/>
</dbReference>
<name>A0A329TKR2_9FIRM</name>
<evidence type="ECO:0000313" key="3">
    <source>
        <dbReference type="Proteomes" id="UP000251634"/>
    </source>
</evidence>
<evidence type="ECO:0000313" key="2">
    <source>
        <dbReference type="EMBL" id="RAW50042.1"/>
    </source>
</evidence>
<proteinExistence type="predicted"/>
<dbReference type="EMBL" id="PRKZ01000004">
    <property type="protein sequence ID" value="RAW50042.1"/>
    <property type="molecule type" value="Genomic_DNA"/>
</dbReference>
<accession>A0A329TKR2</accession>